<dbReference type="FunCoup" id="D4H0Q1">
    <property type="interactions" value="35"/>
</dbReference>
<dbReference type="GO" id="GO:0003700">
    <property type="term" value="F:DNA-binding transcription factor activity"/>
    <property type="evidence" value="ECO:0007669"/>
    <property type="project" value="InterPro"/>
</dbReference>
<dbReference type="InterPro" id="IPR036217">
    <property type="entry name" value="MethylDNA_cys_MeTrfase_DNAb"/>
</dbReference>
<dbReference type="GO" id="GO:0003908">
    <property type="term" value="F:methylated-DNA-[protein]-cysteine S-methyltransferase activity"/>
    <property type="evidence" value="ECO:0007669"/>
    <property type="project" value="UniProtKB-EC"/>
</dbReference>
<dbReference type="InterPro" id="IPR036631">
    <property type="entry name" value="MGMT_N_sf"/>
</dbReference>
<evidence type="ECO:0000256" key="7">
    <source>
        <dbReference type="ARBA" id="ARBA00023204"/>
    </source>
</evidence>
<dbReference type="InterPro" id="IPR036388">
    <property type="entry name" value="WH-like_DNA-bd_sf"/>
</dbReference>
<dbReference type="AlphaFoldDB" id="D4H0Q1"/>
<keyword evidence="2" id="KW-0489">Methyltransferase</keyword>
<evidence type="ECO:0000256" key="4">
    <source>
        <dbReference type="ARBA" id="ARBA00022763"/>
    </source>
</evidence>
<dbReference type="STRING" id="522772.Dacet_1800"/>
<dbReference type="Gene3D" id="1.10.10.60">
    <property type="entry name" value="Homeodomain-like"/>
    <property type="match status" value="1"/>
</dbReference>
<organism evidence="10 11">
    <name type="scientific">Denitrovibrio acetiphilus (strain DSM 12809 / NBRC 114555 / N2460)</name>
    <dbReference type="NCBI Taxonomy" id="522772"/>
    <lineage>
        <taxon>Bacteria</taxon>
        <taxon>Pseudomonadati</taxon>
        <taxon>Deferribacterota</taxon>
        <taxon>Deferribacteres</taxon>
        <taxon>Deferribacterales</taxon>
        <taxon>Geovibrionaceae</taxon>
        <taxon>Denitrovibrio</taxon>
    </lineage>
</organism>
<evidence type="ECO:0000313" key="10">
    <source>
        <dbReference type="EMBL" id="ADD68564.1"/>
    </source>
</evidence>
<keyword evidence="6" id="KW-0804">Transcription</keyword>
<proteinExistence type="predicted"/>
<dbReference type="Pfam" id="PF02870">
    <property type="entry name" value="Methyltransf_1N"/>
    <property type="match status" value="1"/>
</dbReference>
<dbReference type="CDD" id="cd06445">
    <property type="entry name" value="ATase"/>
    <property type="match status" value="1"/>
</dbReference>
<dbReference type="InterPro" id="IPR009057">
    <property type="entry name" value="Homeodomain-like_sf"/>
</dbReference>
<evidence type="ECO:0000256" key="1">
    <source>
        <dbReference type="ARBA" id="ARBA00001286"/>
    </source>
</evidence>
<gene>
    <name evidence="10" type="ordered locus">Dacet_1800</name>
</gene>
<dbReference type="SUPFAM" id="SSF53155">
    <property type="entry name" value="Methylated DNA-protein cysteine methyltransferase domain"/>
    <property type="match status" value="1"/>
</dbReference>
<dbReference type="Gene3D" id="1.10.10.10">
    <property type="entry name" value="Winged helix-like DNA-binding domain superfamily/Winged helix DNA-binding domain"/>
    <property type="match status" value="1"/>
</dbReference>
<dbReference type="PaxDb" id="522772-Dacet_1800"/>
<dbReference type="InterPro" id="IPR008332">
    <property type="entry name" value="MethylG_MeTrfase_N"/>
</dbReference>
<dbReference type="GO" id="GO:0043565">
    <property type="term" value="F:sequence-specific DNA binding"/>
    <property type="evidence" value="ECO:0007669"/>
    <property type="project" value="InterPro"/>
</dbReference>
<keyword evidence="4" id="KW-0227">DNA damage</keyword>
<feature type="domain" description="HTH araC/xylS-type" evidence="9">
    <location>
        <begin position="10"/>
        <end position="106"/>
    </location>
</feature>
<dbReference type="HOGENOM" id="CLU_000445_52_0_0"/>
<dbReference type="PANTHER" id="PTHR10815:SF13">
    <property type="entry name" value="METHYLATED-DNA--PROTEIN-CYSTEINE METHYLTRANSFERASE"/>
    <property type="match status" value="1"/>
</dbReference>
<dbReference type="KEGG" id="dap:Dacet_1800"/>
<keyword evidence="5" id="KW-0805">Transcription regulation</keyword>
<evidence type="ECO:0000313" key="11">
    <source>
        <dbReference type="Proteomes" id="UP000002012"/>
    </source>
</evidence>
<dbReference type="eggNOG" id="COG0350">
    <property type="taxonomic scope" value="Bacteria"/>
</dbReference>
<comment type="catalytic activity">
    <reaction evidence="1">
        <text>a 4-O-methyl-thymidine in DNA + L-cysteinyl-[protein] = a thymidine in DNA + S-methyl-L-cysteinyl-[protein]</text>
        <dbReference type="Rhea" id="RHEA:53428"/>
        <dbReference type="Rhea" id="RHEA-COMP:10131"/>
        <dbReference type="Rhea" id="RHEA-COMP:10132"/>
        <dbReference type="Rhea" id="RHEA-COMP:13555"/>
        <dbReference type="Rhea" id="RHEA-COMP:13556"/>
        <dbReference type="ChEBI" id="CHEBI:29950"/>
        <dbReference type="ChEBI" id="CHEBI:82612"/>
        <dbReference type="ChEBI" id="CHEBI:137386"/>
        <dbReference type="ChEBI" id="CHEBI:137387"/>
        <dbReference type="EC" id="2.1.1.63"/>
    </reaction>
</comment>
<dbReference type="PANTHER" id="PTHR10815">
    <property type="entry name" value="METHYLATED-DNA--PROTEIN-CYSTEINE METHYLTRANSFERASE"/>
    <property type="match status" value="1"/>
</dbReference>
<dbReference type="GO" id="GO:0032259">
    <property type="term" value="P:methylation"/>
    <property type="evidence" value="ECO:0007669"/>
    <property type="project" value="UniProtKB-KW"/>
</dbReference>
<dbReference type="Proteomes" id="UP000002012">
    <property type="component" value="Chromosome"/>
</dbReference>
<dbReference type="Gene3D" id="3.30.160.70">
    <property type="entry name" value="Methylated DNA-protein cysteine methyltransferase domain"/>
    <property type="match status" value="1"/>
</dbReference>
<protein>
    <submittedName>
        <fullName evidence="10">Transcriptional regulator, AraC family</fullName>
    </submittedName>
</protein>
<dbReference type="PROSITE" id="PS01124">
    <property type="entry name" value="HTH_ARAC_FAMILY_2"/>
    <property type="match status" value="1"/>
</dbReference>
<dbReference type="SUPFAM" id="SSF46689">
    <property type="entry name" value="Homeodomain-like"/>
    <property type="match status" value="1"/>
</dbReference>
<dbReference type="Pfam" id="PF01035">
    <property type="entry name" value="DNA_binding_1"/>
    <property type="match status" value="1"/>
</dbReference>
<evidence type="ECO:0000256" key="3">
    <source>
        <dbReference type="ARBA" id="ARBA00022679"/>
    </source>
</evidence>
<dbReference type="InterPro" id="IPR001497">
    <property type="entry name" value="MethylDNA_cys_MeTrfase_AS"/>
</dbReference>
<evidence type="ECO:0000256" key="8">
    <source>
        <dbReference type="ARBA" id="ARBA00049348"/>
    </source>
</evidence>
<accession>D4H0Q1</accession>
<dbReference type="GO" id="GO:0006281">
    <property type="term" value="P:DNA repair"/>
    <property type="evidence" value="ECO:0007669"/>
    <property type="project" value="UniProtKB-KW"/>
</dbReference>
<keyword evidence="3" id="KW-0808">Transferase</keyword>
<dbReference type="SMART" id="SM00342">
    <property type="entry name" value="HTH_ARAC"/>
    <property type="match status" value="1"/>
</dbReference>
<dbReference type="EMBL" id="CP001968">
    <property type="protein sequence ID" value="ADD68564.1"/>
    <property type="molecule type" value="Genomic_DNA"/>
</dbReference>
<sequence>MRMSDYDRIAEAIRYIQTNSKVQPSLEEIAAHMGLSPYHFQRLFTQWAGISPKRFLQFITLESAKLLLKKTSIMETSYELGMSGPSRLHDLFITTDGVTPGEYKSSGEGLTINYGCHETPFGECLLAQTERGVCHLAFIDDNLAEELDNLKNRWNKSDVVRNDDITAETSEMIFKNKSVPLHLKGTNFQIRVWRALLEIPEGHLTTYRRIAEKIGSSSSSRAVGSAAGKNSIGYLIPCHRVLRTTGELGGYRWGLERKRIIIAYEAAQQDQD</sequence>
<reference evidence="10 11" key="1">
    <citation type="journal article" date="2010" name="Stand. Genomic Sci.">
        <title>Complete genome sequence of Denitrovibrio acetiphilus type strain (N2460).</title>
        <authorList>
            <person name="Kiss H."/>
            <person name="Lang E."/>
            <person name="Lapidus A."/>
            <person name="Copeland A."/>
            <person name="Nolan M."/>
            <person name="Glavina Del Rio T."/>
            <person name="Chen F."/>
            <person name="Lucas S."/>
            <person name="Tice H."/>
            <person name="Cheng J.F."/>
            <person name="Han C."/>
            <person name="Goodwin L."/>
            <person name="Pitluck S."/>
            <person name="Liolios K."/>
            <person name="Pati A."/>
            <person name="Ivanova N."/>
            <person name="Mavromatis K."/>
            <person name="Chen A."/>
            <person name="Palaniappan K."/>
            <person name="Land M."/>
            <person name="Hauser L."/>
            <person name="Chang Y.J."/>
            <person name="Jeffries C.D."/>
            <person name="Detter J.C."/>
            <person name="Brettin T."/>
            <person name="Spring S."/>
            <person name="Rohde M."/>
            <person name="Goker M."/>
            <person name="Woyke T."/>
            <person name="Bristow J."/>
            <person name="Eisen J.A."/>
            <person name="Markowitz V."/>
            <person name="Hugenholtz P."/>
            <person name="Kyrpides N.C."/>
            <person name="Klenk H.P."/>
        </authorList>
    </citation>
    <scope>NUCLEOTIDE SEQUENCE [LARGE SCALE GENOMIC DNA]</scope>
    <source>
        <strain evidence="11">DSM 12809 / NBRC 114555 / N2460</strain>
    </source>
</reference>
<comment type="catalytic activity">
    <reaction evidence="8">
        <text>a 6-O-methyl-2'-deoxyguanosine in DNA + L-cysteinyl-[protein] = S-methyl-L-cysteinyl-[protein] + a 2'-deoxyguanosine in DNA</text>
        <dbReference type="Rhea" id="RHEA:24000"/>
        <dbReference type="Rhea" id="RHEA-COMP:10131"/>
        <dbReference type="Rhea" id="RHEA-COMP:10132"/>
        <dbReference type="Rhea" id="RHEA-COMP:11367"/>
        <dbReference type="Rhea" id="RHEA-COMP:11368"/>
        <dbReference type="ChEBI" id="CHEBI:29950"/>
        <dbReference type="ChEBI" id="CHEBI:82612"/>
        <dbReference type="ChEBI" id="CHEBI:85445"/>
        <dbReference type="ChEBI" id="CHEBI:85448"/>
        <dbReference type="EC" id="2.1.1.63"/>
    </reaction>
</comment>
<evidence type="ECO:0000256" key="5">
    <source>
        <dbReference type="ARBA" id="ARBA00023015"/>
    </source>
</evidence>
<dbReference type="PROSITE" id="PS00374">
    <property type="entry name" value="MGMT"/>
    <property type="match status" value="1"/>
</dbReference>
<dbReference type="SUPFAM" id="SSF46767">
    <property type="entry name" value="Methylated DNA-protein cysteine methyltransferase, C-terminal domain"/>
    <property type="match status" value="1"/>
</dbReference>
<name>D4H0Q1_DENA2</name>
<dbReference type="Pfam" id="PF12833">
    <property type="entry name" value="HTH_18"/>
    <property type="match status" value="1"/>
</dbReference>
<keyword evidence="7" id="KW-0234">DNA repair</keyword>
<dbReference type="InterPro" id="IPR018060">
    <property type="entry name" value="HTH_AraC"/>
</dbReference>
<dbReference type="NCBIfam" id="TIGR00589">
    <property type="entry name" value="ogt"/>
    <property type="match status" value="1"/>
</dbReference>
<evidence type="ECO:0000259" key="9">
    <source>
        <dbReference type="PROSITE" id="PS01124"/>
    </source>
</evidence>
<dbReference type="InParanoid" id="D4H0Q1"/>
<evidence type="ECO:0000256" key="6">
    <source>
        <dbReference type="ARBA" id="ARBA00023163"/>
    </source>
</evidence>
<evidence type="ECO:0000256" key="2">
    <source>
        <dbReference type="ARBA" id="ARBA00022603"/>
    </source>
</evidence>
<keyword evidence="11" id="KW-1185">Reference proteome</keyword>
<dbReference type="InterPro" id="IPR014048">
    <property type="entry name" value="MethylDNA_cys_MeTrfase_DNA-bd"/>
</dbReference>
<dbReference type="eggNOG" id="COG2207">
    <property type="taxonomic scope" value="Bacteria"/>
</dbReference>